<reference evidence="1" key="2">
    <citation type="journal article" date="2015" name="Fish Shellfish Immunol.">
        <title>Early steps in the European eel (Anguilla anguilla)-Vibrio vulnificus interaction in the gills: Role of the RtxA13 toxin.</title>
        <authorList>
            <person name="Callol A."/>
            <person name="Pajuelo D."/>
            <person name="Ebbesson L."/>
            <person name="Teles M."/>
            <person name="MacKenzie S."/>
            <person name="Amaro C."/>
        </authorList>
    </citation>
    <scope>NUCLEOTIDE SEQUENCE</scope>
</reference>
<dbReference type="EMBL" id="GBXM01058186">
    <property type="protein sequence ID" value="JAH50391.1"/>
    <property type="molecule type" value="Transcribed_RNA"/>
</dbReference>
<name>A0A0E9T9U6_ANGAN</name>
<reference evidence="1" key="1">
    <citation type="submission" date="2014-11" db="EMBL/GenBank/DDBJ databases">
        <authorList>
            <person name="Amaro Gonzalez C."/>
        </authorList>
    </citation>
    <scope>NUCLEOTIDE SEQUENCE</scope>
</reference>
<sequence>MSDSLHPNVSHPGCFKRTLASISEGQSVCWCQGCALDTQASKGLSSLTQ</sequence>
<organism evidence="1">
    <name type="scientific">Anguilla anguilla</name>
    <name type="common">European freshwater eel</name>
    <name type="synonym">Muraena anguilla</name>
    <dbReference type="NCBI Taxonomy" id="7936"/>
    <lineage>
        <taxon>Eukaryota</taxon>
        <taxon>Metazoa</taxon>
        <taxon>Chordata</taxon>
        <taxon>Craniata</taxon>
        <taxon>Vertebrata</taxon>
        <taxon>Euteleostomi</taxon>
        <taxon>Actinopterygii</taxon>
        <taxon>Neopterygii</taxon>
        <taxon>Teleostei</taxon>
        <taxon>Anguilliformes</taxon>
        <taxon>Anguillidae</taxon>
        <taxon>Anguilla</taxon>
    </lineage>
</organism>
<accession>A0A0E9T9U6</accession>
<dbReference type="AlphaFoldDB" id="A0A0E9T9U6"/>
<protein>
    <submittedName>
        <fullName evidence="1">Uncharacterized protein</fullName>
    </submittedName>
</protein>
<proteinExistence type="predicted"/>
<evidence type="ECO:0000313" key="1">
    <source>
        <dbReference type="EMBL" id="JAH50391.1"/>
    </source>
</evidence>